<reference evidence="1 2" key="1">
    <citation type="submission" date="2020-02" db="EMBL/GenBank/DDBJ databases">
        <authorList>
            <person name="Ferguson B K."/>
        </authorList>
    </citation>
    <scope>NUCLEOTIDE SEQUENCE [LARGE SCALE GENOMIC DNA]</scope>
</reference>
<sequence length="87" mass="10242">MIYLIMKRIWEILKLYLLKIKKNASIAFSSRIFQHTRLDDFINDVKTKFCGAGETEKYKMQLRSIIQGIKEPVSDYGLRVQFVLGQI</sequence>
<evidence type="ECO:0000313" key="1">
    <source>
        <dbReference type="EMBL" id="CAB0044005.1"/>
    </source>
</evidence>
<organism evidence="1 2">
    <name type="scientific">Trichogramma brassicae</name>
    <dbReference type="NCBI Taxonomy" id="86971"/>
    <lineage>
        <taxon>Eukaryota</taxon>
        <taxon>Metazoa</taxon>
        <taxon>Ecdysozoa</taxon>
        <taxon>Arthropoda</taxon>
        <taxon>Hexapoda</taxon>
        <taxon>Insecta</taxon>
        <taxon>Pterygota</taxon>
        <taxon>Neoptera</taxon>
        <taxon>Endopterygota</taxon>
        <taxon>Hymenoptera</taxon>
        <taxon>Apocrita</taxon>
        <taxon>Proctotrupomorpha</taxon>
        <taxon>Chalcidoidea</taxon>
        <taxon>Trichogrammatidae</taxon>
        <taxon>Trichogramma</taxon>
    </lineage>
</organism>
<evidence type="ECO:0000313" key="2">
    <source>
        <dbReference type="Proteomes" id="UP000479190"/>
    </source>
</evidence>
<dbReference type="Proteomes" id="UP000479190">
    <property type="component" value="Unassembled WGS sequence"/>
</dbReference>
<evidence type="ECO:0008006" key="3">
    <source>
        <dbReference type="Google" id="ProtNLM"/>
    </source>
</evidence>
<dbReference type="AlphaFoldDB" id="A0A6H5J3B1"/>
<accession>A0A6H5J3B1</accession>
<dbReference type="EMBL" id="CADCXV010001373">
    <property type="protein sequence ID" value="CAB0044005.1"/>
    <property type="molecule type" value="Genomic_DNA"/>
</dbReference>
<gene>
    <name evidence="1" type="ORF">TBRA_LOCUS15593</name>
</gene>
<keyword evidence="2" id="KW-1185">Reference proteome</keyword>
<protein>
    <recommendedName>
        <fullName evidence="3">Retrotransposon gag domain-containing protein</fullName>
    </recommendedName>
</protein>
<name>A0A6H5J3B1_9HYME</name>
<proteinExistence type="predicted"/>